<dbReference type="NCBIfam" id="TIGR02452">
    <property type="entry name" value="TIGR02452 family protein"/>
    <property type="match status" value="1"/>
</dbReference>
<dbReference type="PANTHER" id="PTHR35596:SF1">
    <property type="entry name" value="MICROBIAL-TYPE PARG CATALYTIC DOMAIN-CONTAINING PROTEIN"/>
    <property type="match status" value="1"/>
</dbReference>
<dbReference type="SUPFAM" id="SSF52949">
    <property type="entry name" value="Macro domain-like"/>
    <property type="match status" value="1"/>
</dbReference>
<comment type="caution">
    <text evidence="2">The sequence shown here is derived from an EMBL/GenBank/DDBJ whole genome shotgun (WGS) entry which is preliminary data.</text>
</comment>
<dbReference type="EMBL" id="QGDI01000011">
    <property type="protein sequence ID" value="PWJ11083.1"/>
    <property type="molecule type" value="Genomic_DNA"/>
</dbReference>
<dbReference type="Gene3D" id="3.40.220.10">
    <property type="entry name" value="Leucine Aminopeptidase, subunit E, domain 1"/>
    <property type="match status" value="1"/>
</dbReference>
<dbReference type="Pfam" id="PF10021">
    <property type="entry name" value="PARG_cat_microb"/>
    <property type="match status" value="1"/>
</dbReference>
<dbReference type="OrthoDB" id="9806181at2"/>
<sequence length="265" mass="29081">MNNIAIANETIKITADGFYELDGKKIELPCEDTSAVEVWSPEKGAALVESLVIPEGDMCTITVTKEDSFTAASRFENAFVMNFANAHKAGGGFRMGANTQEEALCRCSTLYASITSEAAGEMYRYNNTHLSSTESDYMLYSPNVCVFRNCGCELLEKPFMASVITVPAPNRRGAAVFASNKKIAEAMTKRIRIMLAIAAKHGHRNIVLGAWGCGAFGNSSEDVAGYFRKVLIDEKYGQFFDNVCFAIYSSGNDKKYNIFSEAFSR</sequence>
<evidence type="ECO:0000259" key="1">
    <source>
        <dbReference type="Pfam" id="PF10021"/>
    </source>
</evidence>
<gene>
    <name evidence="2" type="ORF">IE37_02732</name>
</gene>
<proteinExistence type="predicted"/>
<dbReference type="PIRSF" id="PIRSF014899">
    <property type="entry name" value="UCP014899"/>
    <property type="match status" value="1"/>
</dbReference>
<dbReference type="Proteomes" id="UP000245720">
    <property type="component" value="Unassembled WGS sequence"/>
</dbReference>
<evidence type="ECO:0000313" key="3">
    <source>
        <dbReference type="Proteomes" id="UP000245720"/>
    </source>
</evidence>
<protein>
    <submittedName>
        <fullName evidence="2">Uncharacterized protein (TIGR02452 family)</fullName>
    </submittedName>
</protein>
<reference evidence="2 3" key="1">
    <citation type="submission" date="2018-05" db="EMBL/GenBank/DDBJ databases">
        <title>The Hungate 1000. A catalogue of reference genomes from the rumen microbiome.</title>
        <authorList>
            <person name="Kelly W."/>
        </authorList>
    </citation>
    <scope>NUCLEOTIDE SEQUENCE [LARGE SCALE GENOMIC DNA]</scope>
    <source>
        <strain evidence="2 3">SAb67</strain>
    </source>
</reference>
<accession>A0A315XW04</accession>
<name>A0A315XW04_RUMFL</name>
<evidence type="ECO:0000313" key="2">
    <source>
        <dbReference type="EMBL" id="PWJ11083.1"/>
    </source>
</evidence>
<organism evidence="2 3">
    <name type="scientific">Ruminococcus flavefaciens</name>
    <dbReference type="NCBI Taxonomy" id="1265"/>
    <lineage>
        <taxon>Bacteria</taxon>
        <taxon>Bacillati</taxon>
        <taxon>Bacillota</taxon>
        <taxon>Clostridia</taxon>
        <taxon>Eubacteriales</taxon>
        <taxon>Oscillospiraceae</taxon>
        <taxon>Ruminococcus</taxon>
    </lineage>
</organism>
<dbReference type="RefSeq" id="WP_109727449.1">
    <property type="nucleotide sequence ID" value="NZ_QGDI01000011.1"/>
</dbReference>
<dbReference type="PANTHER" id="PTHR35596">
    <property type="entry name" value="DUF2263 DOMAIN-CONTAINING PROTEIN"/>
    <property type="match status" value="1"/>
</dbReference>
<dbReference type="InterPro" id="IPR012664">
    <property type="entry name" value="CHP02452"/>
</dbReference>
<dbReference type="AlphaFoldDB" id="A0A315XW04"/>
<feature type="domain" description="Microbial-type PARG catalytic" evidence="1">
    <location>
        <begin position="7"/>
        <end position="149"/>
    </location>
</feature>
<dbReference type="InterPro" id="IPR019261">
    <property type="entry name" value="PARG_cat_microbial"/>
</dbReference>
<dbReference type="InterPro" id="IPR043472">
    <property type="entry name" value="Macro_dom-like"/>
</dbReference>